<dbReference type="InterPro" id="IPR010387">
    <property type="entry name" value="QueT"/>
</dbReference>
<gene>
    <name evidence="2" type="ORF">FYJ51_06420</name>
</gene>
<sequence>MKLNQFTRTAMIAAIYTVLCFIPGLSLISFGAIQVRIAEALTLLPLIYHDGIYGVTLGCFLANLIGAATGINPTGFLDAIVGTLATFLAAECTYHLRNKLVKGIPLWSILMPVVFNFFFVGAELAVLYMPDNKFLGTMIFGAEVAVGELISVFVGYLLIRALEKRGLFRS</sequence>
<dbReference type="PANTHER" id="PTHR40044">
    <property type="entry name" value="INTEGRAL MEMBRANE PROTEIN-RELATED"/>
    <property type="match status" value="1"/>
</dbReference>
<evidence type="ECO:0000256" key="1">
    <source>
        <dbReference type="SAM" id="Phobius"/>
    </source>
</evidence>
<dbReference type="AlphaFoldDB" id="A0A7X2NS70"/>
<feature type="transmembrane region" description="Helical" evidence="1">
    <location>
        <begin position="106"/>
        <end position="128"/>
    </location>
</feature>
<feature type="transmembrane region" description="Helical" evidence="1">
    <location>
        <begin position="12"/>
        <end position="35"/>
    </location>
</feature>
<proteinExistence type="predicted"/>
<keyword evidence="3" id="KW-1185">Reference proteome</keyword>
<dbReference type="PIRSF" id="PIRSF031501">
    <property type="entry name" value="QueT"/>
    <property type="match status" value="1"/>
</dbReference>
<keyword evidence="1" id="KW-0472">Membrane</keyword>
<dbReference type="RefSeq" id="WP_105302393.1">
    <property type="nucleotide sequence ID" value="NZ_JAQXPC010000075.1"/>
</dbReference>
<name>A0A7X2NS70_9FIRM</name>
<dbReference type="PANTHER" id="PTHR40044:SF1">
    <property type="entry name" value="INTEGRAL MEMBRANE PROTEIN"/>
    <property type="match status" value="1"/>
</dbReference>
<organism evidence="2 3">
    <name type="scientific">Stecheria intestinalis</name>
    <dbReference type="NCBI Taxonomy" id="2606630"/>
    <lineage>
        <taxon>Bacteria</taxon>
        <taxon>Bacillati</taxon>
        <taxon>Bacillota</taxon>
        <taxon>Erysipelotrichia</taxon>
        <taxon>Erysipelotrichales</taxon>
        <taxon>Erysipelotrichaceae</taxon>
        <taxon>Stecheria</taxon>
    </lineage>
</organism>
<dbReference type="Pfam" id="PF06177">
    <property type="entry name" value="QueT"/>
    <property type="match status" value="1"/>
</dbReference>
<evidence type="ECO:0000313" key="2">
    <source>
        <dbReference type="EMBL" id="MSS58537.1"/>
    </source>
</evidence>
<feature type="transmembrane region" description="Helical" evidence="1">
    <location>
        <begin position="47"/>
        <end position="69"/>
    </location>
</feature>
<protein>
    <submittedName>
        <fullName evidence="2">QueT transporter family protein</fullName>
    </submittedName>
</protein>
<dbReference type="EMBL" id="VUMN01000012">
    <property type="protein sequence ID" value="MSS58537.1"/>
    <property type="molecule type" value="Genomic_DNA"/>
</dbReference>
<reference evidence="2 3" key="1">
    <citation type="submission" date="2019-08" db="EMBL/GenBank/DDBJ databases">
        <title>In-depth cultivation of the pig gut microbiome towards novel bacterial diversity and tailored functional studies.</title>
        <authorList>
            <person name="Wylensek D."/>
            <person name="Hitch T.C.A."/>
            <person name="Clavel T."/>
        </authorList>
    </citation>
    <scope>NUCLEOTIDE SEQUENCE [LARGE SCALE GENOMIC DNA]</scope>
    <source>
        <strain evidence="2 3">Oil+RF-744-GAM-WT-6</strain>
    </source>
</reference>
<feature type="transmembrane region" description="Helical" evidence="1">
    <location>
        <begin position="134"/>
        <end position="159"/>
    </location>
</feature>
<keyword evidence="1" id="KW-1133">Transmembrane helix</keyword>
<comment type="caution">
    <text evidence="2">The sequence shown here is derived from an EMBL/GenBank/DDBJ whole genome shotgun (WGS) entry which is preliminary data.</text>
</comment>
<keyword evidence="1" id="KW-0812">Transmembrane</keyword>
<accession>A0A7X2NS70</accession>
<dbReference type="Proteomes" id="UP000461880">
    <property type="component" value="Unassembled WGS sequence"/>
</dbReference>
<evidence type="ECO:0000313" key="3">
    <source>
        <dbReference type="Proteomes" id="UP000461880"/>
    </source>
</evidence>